<dbReference type="GO" id="GO:0042626">
    <property type="term" value="F:ATPase-coupled transmembrane transporter activity"/>
    <property type="evidence" value="ECO:0007669"/>
    <property type="project" value="InterPro"/>
</dbReference>
<reference evidence="8 9" key="1">
    <citation type="submission" date="2017-06" db="EMBL/GenBank/DDBJ databases">
        <authorList>
            <person name="Kim H.J."/>
            <person name="Triplett B.A."/>
        </authorList>
    </citation>
    <scope>NUCLEOTIDE SEQUENCE [LARGE SCALE GENOMIC DNA]</scope>
    <source>
        <strain evidence="8 9">B29T1</strain>
    </source>
</reference>
<dbReference type="OrthoDB" id="7374754at2"/>
<accession>A0A212S3C8</accession>
<evidence type="ECO:0000256" key="1">
    <source>
        <dbReference type="ARBA" id="ARBA00004418"/>
    </source>
</evidence>
<dbReference type="PANTHER" id="PTHR30024:SF42">
    <property type="entry name" value="ALIPHATIC SULFONATES-BINDING PROTEIN-RELATED"/>
    <property type="match status" value="1"/>
</dbReference>
<name>A0A212S3C8_9PROT</name>
<dbReference type="InterPro" id="IPR006311">
    <property type="entry name" value="TAT_signal"/>
</dbReference>
<dbReference type="Pfam" id="PF09084">
    <property type="entry name" value="NMT1"/>
    <property type="match status" value="1"/>
</dbReference>
<evidence type="ECO:0000256" key="3">
    <source>
        <dbReference type="ARBA" id="ARBA00022448"/>
    </source>
</evidence>
<feature type="domain" description="Solute-binding protein family 3/N-terminal" evidence="7">
    <location>
        <begin position="32"/>
        <end position="252"/>
    </location>
</feature>
<proteinExistence type="inferred from homology"/>
<evidence type="ECO:0000259" key="7">
    <source>
        <dbReference type="SMART" id="SM00062"/>
    </source>
</evidence>
<dbReference type="RefSeq" id="WP_088563083.1">
    <property type="nucleotide sequence ID" value="NZ_FYEH01000022.1"/>
</dbReference>
<dbReference type="InterPro" id="IPR015168">
    <property type="entry name" value="SsuA/THI5"/>
</dbReference>
<dbReference type="InterPro" id="IPR010067">
    <property type="entry name" value="ABC_SsuA_sub-bd"/>
</dbReference>
<dbReference type="Proteomes" id="UP000197065">
    <property type="component" value="Unassembled WGS sequence"/>
</dbReference>
<dbReference type="FunFam" id="3.40.190.10:FF:000050">
    <property type="entry name" value="Sulfonate ABC transporter substrate-binding protein"/>
    <property type="match status" value="1"/>
</dbReference>
<evidence type="ECO:0000256" key="5">
    <source>
        <dbReference type="ARBA" id="ARBA00055538"/>
    </source>
</evidence>
<dbReference type="EMBL" id="FYEH01000022">
    <property type="protein sequence ID" value="SNB79692.1"/>
    <property type="molecule type" value="Genomic_DNA"/>
</dbReference>
<dbReference type="AlphaFoldDB" id="A0A212S3C8"/>
<keyword evidence="9" id="KW-1185">Reference proteome</keyword>
<comment type="subcellular location">
    <subcellularLocation>
        <location evidence="1">Periplasm</location>
    </subcellularLocation>
</comment>
<dbReference type="PROSITE" id="PS51318">
    <property type="entry name" value="TAT"/>
    <property type="match status" value="1"/>
</dbReference>
<dbReference type="SMART" id="SM00062">
    <property type="entry name" value="PBPb"/>
    <property type="match status" value="1"/>
</dbReference>
<dbReference type="Gene3D" id="3.40.190.10">
    <property type="entry name" value="Periplasmic binding protein-like II"/>
    <property type="match status" value="2"/>
</dbReference>
<evidence type="ECO:0000313" key="8">
    <source>
        <dbReference type="EMBL" id="SNB79692.1"/>
    </source>
</evidence>
<evidence type="ECO:0000256" key="2">
    <source>
        <dbReference type="ARBA" id="ARBA00010742"/>
    </source>
</evidence>
<keyword evidence="3" id="KW-0813">Transport</keyword>
<comment type="function">
    <text evidence="5">Part of a binding-protein-dependent transport system for aliphatic sulfonates. Putative binding protein.</text>
</comment>
<dbReference type="NCBIfam" id="TIGR01728">
    <property type="entry name" value="SsuA_fam"/>
    <property type="match status" value="1"/>
</dbReference>
<dbReference type="GO" id="GO:0042597">
    <property type="term" value="C:periplasmic space"/>
    <property type="evidence" value="ECO:0007669"/>
    <property type="project" value="UniProtKB-SubCell"/>
</dbReference>
<dbReference type="PANTHER" id="PTHR30024">
    <property type="entry name" value="ALIPHATIC SULFONATES-BINDING PROTEIN-RELATED"/>
    <property type="match status" value="1"/>
</dbReference>
<protein>
    <recommendedName>
        <fullName evidence="6">Putative aliphatic sulfonates-binding protein</fullName>
    </recommendedName>
</protein>
<dbReference type="SUPFAM" id="SSF53850">
    <property type="entry name" value="Periplasmic binding protein-like II"/>
    <property type="match status" value="1"/>
</dbReference>
<evidence type="ECO:0000256" key="6">
    <source>
        <dbReference type="ARBA" id="ARBA00070228"/>
    </source>
</evidence>
<comment type="similarity">
    <text evidence="2">Belongs to the bacterial solute-binding protein SsuA/TauA family.</text>
</comment>
<sequence>MPGLSRRSLLMTGSVLASGSLLARKARAAAAPLRIGYQKVGLLVVARQQRLIEKRVAAKGVEVSWSEFPAGPPLMEALNAGSIDFGYVGDTPPIFAQAAGIPFVYVAAIPPSPKAEAIIVKESSPIRSLQDLKGRRLGFTKASSSHNLTVAALDKAGIDYSDITPVYLAPADAAAAFASDAIDAWTIWDPFLAVGEKASPTRRIVSSGELLQAYPYLLASRNFASEHADLLNDTLAALKEAAAWADSHRGELAVALAQVTGVEIEAQRLAADRTSFGVVPIDAKIIAAQQATADRFQRLGLIPERVDVEAAIWRA</sequence>
<gene>
    <name evidence="8" type="ORF">SAMN07250955_12215</name>
</gene>
<evidence type="ECO:0000256" key="4">
    <source>
        <dbReference type="ARBA" id="ARBA00022729"/>
    </source>
</evidence>
<keyword evidence="4" id="KW-0732">Signal</keyword>
<dbReference type="InterPro" id="IPR001638">
    <property type="entry name" value="Solute-binding_3/MltF_N"/>
</dbReference>
<evidence type="ECO:0000313" key="9">
    <source>
        <dbReference type="Proteomes" id="UP000197065"/>
    </source>
</evidence>
<dbReference type="GO" id="GO:0016020">
    <property type="term" value="C:membrane"/>
    <property type="evidence" value="ECO:0007669"/>
    <property type="project" value="InterPro"/>
</dbReference>
<organism evidence="8 9">
    <name type="scientific">Arboricoccus pini</name>
    <dbReference type="NCBI Taxonomy" id="1963835"/>
    <lineage>
        <taxon>Bacteria</taxon>
        <taxon>Pseudomonadati</taxon>
        <taxon>Pseudomonadota</taxon>
        <taxon>Alphaproteobacteria</taxon>
        <taxon>Geminicoccales</taxon>
        <taxon>Geminicoccaceae</taxon>
        <taxon>Arboricoccus</taxon>
    </lineage>
</organism>